<dbReference type="InterPro" id="IPR036271">
    <property type="entry name" value="Tet_transcr_reg_TetR-rel_C_sf"/>
</dbReference>
<comment type="caution">
    <text evidence="7">The sequence shown here is derived from an EMBL/GenBank/DDBJ whole genome shotgun (WGS) entry which is preliminary data.</text>
</comment>
<dbReference type="InterPro" id="IPR050109">
    <property type="entry name" value="HTH-type_TetR-like_transc_reg"/>
</dbReference>
<evidence type="ECO:0000256" key="2">
    <source>
        <dbReference type="ARBA" id="ARBA00023015"/>
    </source>
</evidence>
<dbReference type="SUPFAM" id="SSF48498">
    <property type="entry name" value="Tetracyclin repressor-like, C-terminal domain"/>
    <property type="match status" value="1"/>
</dbReference>
<keyword evidence="4" id="KW-0804">Transcription</keyword>
<evidence type="ECO:0000256" key="5">
    <source>
        <dbReference type="PROSITE-ProRule" id="PRU00335"/>
    </source>
</evidence>
<evidence type="ECO:0000256" key="3">
    <source>
        <dbReference type="ARBA" id="ARBA00023125"/>
    </source>
</evidence>
<keyword evidence="1" id="KW-0678">Repressor</keyword>
<dbReference type="PRINTS" id="PR00455">
    <property type="entry name" value="HTHTETR"/>
</dbReference>
<dbReference type="InterPro" id="IPR001647">
    <property type="entry name" value="HTH_TetR"/>
</dbReference>
<keyword evidence="8" id="KW-1185">Reference proteome</keyword>
<dbReference type="PROSITE" id="PS50977">
    <property type="entry name" value="HTH_TETR_2"/>
    <property type="match status" value="1"/>
</dbReference>
<dbReference type="SUPFAM" id="SSF46689">
    <property type="entry name" value="Homeodomain-like"/>
    <property type="match status" value="1"/>
</dbReference>
<evidence type="ECO:0000256" key="4">
    <source>
        <dbReference type="ARBA" id="ARBA00023163"/>
    </source>
</evidence>
<keyword evidence="3 5" id="KW-0238">DNA-binding</keyword>
<dbReference type="Proteomes" id="UP001604282">
    <property type="component" value="Unassembled WGS sequence"/>
</dbReference>
<evidence type="ECO:0000256" key="1">
    <source>
        <dbReference type="ARBA" id="ARBA00022491"/>
    </source>
</evidence>
<keyword evidence="2" id="KW-0805">Transcription regulation</keyword>
<dbReference type="PANTHER" id="PTHR30055">
    <property type="entry name" value="HTH-TYPE TRANSCRIPTIONAL REGULATOR RUTR"/>
    <property type="match status" value="1"/>
</dbReference>
<dbReference type="EMBL" id="JBICZW010000035">
    <property type="protein sequence ID" value="MFG3193854.1"/>
    <property type="molecule type" value="Genomic_DNA"/>
</dbReference>
<organism evidence="7 8">
    <name type="scientific">Streptomyces omiyaensis</name>
    <dbReference type="NCBI Taxonomy" id="68247"/>
    <lineage>
        <taxon>Bacteria</taxon>
        <taxon>Bacillati</taxon>
        <taxon>Actinomycetota</taxon>
        <taxon>Actinomycetes</taxon>
        <taxon>Kitasatosporales</taxon>
        <taxon>Streptomycetaceae</taxon>
        <taxon>Streptomyces</taxon>
    </lineage>
</organism>
<evidence type="ECO:0000259" key="6">
    <source>
        <dbReference type="PROSITE" id="PS50977"/>
    </source>
</evidence>
<feature type="DNA-binding region" description="H-T-H motif" evidence="5">
    <location>
        <begin position="40"/>
        <end position="59"/>
    </location>
</feature>
<proteinExistence type="predicted"/>
<dbReference type="RefSeq" id="WP_392884817.1">
    <property type="nucleotide sequence ID" value="NZ_JBICZW010000035.1"/>
</dbReference>
<gene>
    <name evidence="7" type="ORF">ACGFYS_33600</name>
</gene>
<dbReference type="Pfam" id="PF00440">
    <property type="entry name" value="TetR_N"/>
    <property type="match status" value="1"/>
</dbReference>
<dbReference type="InterPro" id="IPR009057">
    <property type="entry name" value="Homeodomain-like_sf"/>
</dbReference>
<sequence length="207" mass="23104">MRHWQLTPPRRGSHVATDRRNAILEGAARVIARRGVRGLRMEELASEAGVSTALIYYHFKDRAGVLRHTLEFISDRADRYTSGEDGAEVPYDPRQELERSLLLEFQDAHEVRENSTAWGELRASAVFEPELRGDLARATLTWIHDVADLLGGIRPTAPAPALTASAERLTGLLEGLSTRWLSGALPLPHARELVKEAVTIEIERLSR</sequence>
<feature type="domain" description="HTH tetR-type" evidence="6">
    <location>
        <begin position="17"/>
        <end position="77"/>
    </location>
</feature>
<dbReference type="Gene3D" id="1.10.357.10">
    <property type="entry name" value="Tetracycline Repressor, domain 2"/>
    <property type="match status" value="1"/>
</dbReference>
<dbReference type="PANTHER" id="PTHR30055:SF234">
    <property type="entry name" value="HTH-TYPE TRANSCRIPTIONAL REGULATOR BETI"/>
    <property type="match status" value="1"/>
</dbReference>
<name>A0ABW7C5L1_9ACTN</name>
<accession>A0ABW7C5L1</accession>
<dbReference type="InterPro" id="IPR039538">
    <property type="entry name" value="BetI_C"/>
</dbReference>
<evidence type="ECO:0000313" key="8">
    <source>
        <dbReference type="Proteomes" id="UP001604282"/>
    </source>
</evidence>
<protein>
    <submittedName>
        <fullName evidence="7">TetR/AcrR family transcriptional regulator</fullName>
    </submittedName>
</protein>
<reference evidence="7 8" key="1">
    <citation type="submission" date="2024-10" db="EMBL/GenBank/DDBJ databases">
        <title>The Natural Products Discovery Center: Release of the First 8490 Sequenced Strains for Exploring Actinobacteria Biosynthetic Diversity.</title>
        <authorList>
            <person name="Kalkreuter E."/>
            <person name="Kautsar S.A."/>
            <person name="Yang D."/>
            <person name="Bader C.D."/>
            <person name="Teijaro C.N."/>
            <person name="Fluegel L."/>
            <person name="Davis C.M."/>
            <person name="Simpson J.R."/>
            <person name="Lauterbach L."/>
            <person name="Steele A.D."/>
            <person name="Gui C."/>
            <person name="Meng S."/>
            <person name="Li G."/>
            <person name="Viehrig K."/>
            <person name="Ye F."/>
            <person name="Su P."/>
            <person name="Kiefer A.F."/>
            <person name="Nichols A."/>
            <person name="Cepeda A.J."/>
            <person name="Yan W."/>
            <person name="Fan B."/>
            <person name="Jiang Y."/>
            <person name="Adhikari A."/>
            <person name="Zheng C.-J."/>
            <person name="Schuster L."/>
            <person name="Cowan T.M."/>
            <person name="Smanski M.J."/>
            <person name="Chevrette M.G."/>
            <person name="De Carvalho L.P.S."/>
            <person name="Shen B."/>
        </authorList>
    </citation>
    <scope>NUCLEOTIDE SEQUENCE [LARGE SCALE GENOMIC DNA]</scope>
    <source>
        <strain evidence="7 8">NPDC048229</strain>
    </source>
</reference>
<dbReference type="Pfam" id="PF13977">
    <property type="entry name" value="TetR_C_6"/>
    <property type="match status" value="1"/>
</dbReference>
<evidence type="ECO:0000313" key="7">
    <source>
        <dbReference type="EMBL" id="MFG3193854.1"/>
    </source>
</evidence>